<sequence>MTAASALALALAVLLVPADARWRARALLSVARRRKALPAPAAAAAACVAVSLISTPMVAVALGMLFGTLLVRRRIAARRRRRAEEGASLQGVLDVLVGELRIGAHPVAAIDAAAQEADGPTAASLGAVAARAVLGADVAEGLRTEGESSASPGHWNRLAVCWQLAQTHGLAIATLMQAAQRDITERERFRGRVEAGMAGARATAAILACLPLLGVLLGHAIGAEPLTLLMSGGFGGWLLVAGTLFVCCGLMWSDRITSRVLA</sequence>
<feature type="transmembrane region" description="Helical" evidence="6">
    <location>
        <begin position="198"/>
        <end position="222"/>
    </location>
</feature>
<protein>
    <recommendedName>
        <fullName evidence="7">Type II secretion system protein GspF domain-containing protein</fullName>
    </recommendedName>
</protein>
<keyword evidence="5 6" id="KW-0472">Membrane</keyword>
<comment type="subcellular location">
    <subcellularLocation>
        <location evidence="1">Cell membrane</location>
        <topology evidence="1">Multi-pass membrane protein</topology>
    </subcellularLocation>
</comment>
<dbReference type="Pfam" id="PF00482">
    <property type="entry name" value="T2SSF"/>
    <property type="match status" value="1"/>
</dbReference>
<dbReference type="RefSeq" id="WP_064279807.1">
    <property type="nucleotide sequence ID" value="NZ_LWCS01000001.1"/>
</dbReference>
<dbReference type="STRING" id="912594.AWC12_16025"/>
<accession>A0A178M527</accession>
<keyword evidence="4 6" id="KW-1133">Transmembrane helix</keyword>
<dbReference type="Proteomes" id="UP000078396">
    <property type="component" value="Unassembled WGS sequence"/>
</dbReference>
<evidence type="ECO:0000256" key="2">
    <source>
        <dbReference type="ARBA" id="ARBA00022475"/>
    </source>
</evidence>
<keyword evidence="3 6" id="KW-0812">Transmembrane</keyword>
<proteinExistence type="predicted"/>
<evidence type="ECO:0000259" key="7">
    <source>
        <dbReference type="Pfam" id="PF00482"/>
    </source>
</evidence>
<evidence type="ECO:0000256" key="6">
    <source>
        <dbReference type="SAM" id="Phobius"/>
    </source>
</evidence>
<dbReference type="OrthoDB" id="3712305at2"/>
<evidence type="ECO:0000256" key="3">
    <source>
        <dbReference type="ARBA" id="ARBA00022692"/>
    </source>
</evidence>
<evidence type="ECO:0000313" key="9">
    <source>
        <dbReference type="Proteomes" id="UP000078396"/>
    </source>
</evidence>
<reference evidence="8 9" key="1">
    <citation type="submission" date="2016-04" db="EMBL/GenBank/DDBJ databases">
        <title>Draft Genome Sequences of Staphylococcus capitis Strain H36, S. capitis Strain H65, S. cohnii Strain H62, S. hominis Strain H69, Mycobacterium iranicum Strain H39, Plantibacter sp. Strain H53, Pseudomonas oryzihabitans Strain H72, and Microbacterium sp. Strain H83, isolated from residential settings.</title>
        <authorList>
            <person name="Lymperopoulou D."/>
            <person name="Adams R.I."/>
            <person name="Lindow S."/>
            <person name="Coil D.A."/>
            <person name="Jospin G."/>
            <person name="Eisen J.A."/>
        </authorList>
    </citation>
    <scope>NUCLEOTIDE SEQUENCE [LARGE SCALE GENOMIC DNA]</scope>
    <source>
        <strain evidence="8 9">H39</strain>
    </source>
</reference>
<dbReference type="InterPro" id="IPR018076">
    <property type="entry name" value="T2SS_GspF_dom"/>
</dbReference>
<evidence type="ECO:0000256" key="5">
    <source>
        <dbReference type="ARBA" id="ARBA00023136"/>
    </source>
</evidence>
<name>A0A178M527_MYCIR</name>
<comment type="caution">
    <text evidence="8">The sequence shown here is derived from an EMBL/GenBank/DDBJ whole genome shotgun (WGS) entry which is preliminary data.</text>
</comment>
<feature type="transmembrane region" description="Helical" evidence="6">
    <location>
        <begin position="234"/>
        <end position="252"/>
    </location>
</feature>
<keyword evidence="2" id="KW-1003">Cell membrane</keyword>
<dbReference type="AlphaFoldDB" id="A0A178M527"/>
<dbReference type="PANTHER" id="PTHR35007">
    <property type="entry name" value="INTEGRAL MEMBRANE PROTEIN-RELATED"/>
    <property type="match status" value="1"/>
</dbReference>
<feature type="domain" description="Type II secretion system protein GspF" evidence="7">
    <location>
        <begin position="93"/>
        <end position="216"/>
    </location>
</feature>
<gene>
    <name evidence="8" type="ORF">A4X20_01990</name>
</gene>
<dbReference type="EMBL" id="LWCS01000001">
    <property type="protein sequence ID" value="OAN42477.1"/>
    <property type="molecule type" value="Genomic_DNA"/>
</dbReference>
<organism evidence="8 9">
    <name type="scientific">Mycolicibacterium iranicum</name>
    <name type="common">Mycobacterium iranicum</name>
    <dbReference type="NCBI Taxonomy" id="912594"/>
    <lineage>
        <taxon>Bacteria</taxon>
        <taxon>Bacillati</taxon>
        <taxon>Actinomycetota</taxon>
        <taxon>Actinomycetes</taxon>
        <taxon>Mycobacteriales</taxon>
        <taxon>Mycobacteriaceae</taxon>
        <taxon>Mycolicibacterium</taxon>
    </lineage>
</organism>
<feature type="transmembrane region" description="Helical" evidence="6">
    <location>
        <begin position="42"/>
        <end position="71"/>
    </location>
</feature>
<evidence type="ECO:0000256" key="4">
    <source>
        <dbReference type="ARBA" id="ARBA00022989"/>
    </source>
</evidence>
<evidence type="ECO:0000313" key="8">
    <source>
        <dbReference type="EMBL" id="OAN42477.1"/>
    </source>
</evidence>
<dbReference type="GO" id="GO:0005886">
    <property type="term" value="C:plasma membrane"/>
    <property type="evidence" value="ECO:0007669"/>
    <property type="project" value="UniProtKB-SubCell"/>
</dbReference>
<evidence type="ECO:0000256" key="1">
    <source>
        <dbReference type="ARBA" id="ARBA00004651"/>
    </source>
</evidence>
<dbReference type="PANTHER" id="PTHR35007:SF4">
    <property type="entry name" value="CONSERVED TRANSMEMBRANE PROTEIN-RELATED"/>
    <property type="match status" value="1"/>
</dbReference>